<dbReference type="SUPFAM" id="SSF46565">
    <property type="entry name" value="Chaperone J-domain"/>
    <property type="match status" value="1"/>
</dbReference>
<dbReference type="InterPro" id="IPR018253">
    <property type="entry name" value="DnaJ_domain_CS"/>
</dbReference>
<evidence type="ECO:0000313" key="6">
    <source>
        <dbReference type="Proteomes" id="UP000216052"/>
    </source>
</evidence>
<dbReference type="RefSeq" id="WP_093795124.1">
    <property type="nucleotide sequence ID" value="NZ_CP155571.1"/>
</dbReference>
<sequence length="446" mass="51643">MPEQETLFAELLHQESSPVPGQAAAGKKGGKSGLKRRKKAKREVEDYYALLEINQDAAAAEIKRGYLQKIRQYPPENYPVEFEQIRKAYETLRDAELRKEYDIVRQYGESIQDLMEEAVGGKGITAQSVKLLERAVKIDPSHVRARLALAYAYISRGNDIAFQGHFYELMRQAEPDKRLEIKATKIMQLLRVGRTTAAFDELQKVTAAQPDAIKKIWPVYINVYGAACREDELLAELEAAVKAIEIPEPADAELYSAWIQAVNAFDEGGRKADRVLSTAKKWLKNFTNTADLVHISKIFLKKYEKCREETDYYGAKIFIDLAGMADRKNPDLRQYAQEIQTIVQILREVDRIFEDERLFPGIIIEVLRWVGDEFHVLEDELEEMSYWLPPEFHEEMLDMDEAYAAGILLLKKRYPVIYRHYQQRWEALFKEKTAGLNREERRSLRL</sequence>
<evidence type="ECO:0000259" key="4">
    <source>
        <dbReference type="PROSITE" id="PS50076"/>
    </source>
</evidence>
<evidence type="ECO:0000256" key="3">
    <source>
        <dbReference type="SAM" id="MobiDB-lite"/>
    </source>
</evidence>
<dbReference type="SUPFAM" id="SSF48452">
    <property type="entry name" value="TPR-like"/>
    <property type="match status" value="1"/>
</dbReference>
<organism evidence="5 6">
    <name type="scientific">Sporomusa acidovorans (strain ATCC 49682 / DSM 3132 / Mol)</name>
    <dbReference type="NCBI Taxonomy" id="1123286"/>
    <lineage>
        <taxon>Bacteria</taxon>
        <taxon>Bacillati</taxon>
        <taxon>Bacillota</taxon>
        <taxon>Negativicutes</taxon>
        <taxon>Selenomonadales</taxon>
        <taxon>Sporomusaceae</taxon>
        <taxon>Sporomusa</taxon>
    </lineage>
</organism>
<proteinExistence type="predicted"/>
<dbReference type="InterPro" id="IPR011990">
    <property type="entry name" value="TPR-like_helical_dom_sf"/>
</dbReference>
<keyword evidence="1" id="KW-0235">DNA replication</keyword>
<dbReference type="Pfam" id="PF00226">
    <property type="entry name" value="DnaJ"/>
    <property type="match status" value="1"/>
</dbReference>
<feature type="compositionally biased region" description="Basic residues" evidence="3">
    <location>
        <begin position="28"/>
        <end position="39"/>
    </location>
</feature>
<dbReference type="EMBL" id="CP155571">
    <property type="protein sequence ID" value="XFO70872.1"/>
    <property type="molecule type" value="Genomic_DNA"/>
</dbReference>
<reference evidence="5" key="1">
    <citation type="submission" date="2024-05" db="EMBL/GenBank/DDBJ databases">
        <title>Isolation and characterization of Sporomusa carbonis sp. nov., a carboxydotrophic hydrogenogen in the genus of Sporomusa isolated from a charcoal burning pile.</title>
        <authorList>
            <person name="Boeer T."/>
            <person name="Rosenbaum F."/>
            <person name="Eysell L."/>
            <person name="Mueller V."/>
            <person name="Daniel R."/>
            <person name="Poehlein A."/>
        </authorList>
    </citation>
    <scope>NUCLEOTIDE SEQUENCE [LARGE SCALE GENOMIC DNA]</scope>
    <source>
        <strain evidence="5">DSM 3132</strain>
    </source>
</reference>
<name>A0ABZ3IYP3_SPOA4</name>
<dbReference type="CDD" id="cd06257">
    <property type="entry name" value="DnaJ"/>
    <property type="match status" value="1"/>
</dbReference>
<dbReference type="PANTHER" id="PTHR43096">
    <property type="entry name" value="DNAJ HOMOLOG 1, MITOCHONDRIAL-RELATED"/>
    <property type="match status" value="1"/>
</dbReference>
<evidence type="ECO:0000256" key="2">
    <source>
        <dbReference type="ARBA" id="ARBA00023186"/>
    </source>
</evidence>
<dbReference type="PROSITE" id="PS00636">
    <property type="entry name" value="DNAJ_1"/>
    <property type="match status" value="1"/>
</dbReference>
<keyword evidence="2" id="KW-0143">Chaperone</keyword>
<dbReference type="InterPro" id="IPR036869">
    <property type="entry name" value="J_dom_sf"/>
</dbReference>
<dbReference type="InterPro" id="IPR001623">
    <property type="entry name" value="DnaJ_domain"/>
</dbReference>
<dbReference type="Proteomes" id="UP000216052">
    <property type="component" value="Chromosome"/>
</dbReference>
<dbReference type="Gene3D" id="1.10.287.110">
    <property type="entry name" value="DnaJ domain"/>
    <property type="match status" value="1"/>
</dbReference>
<protein>
    <submittedName>
        <fullName evidence="5">Chaperone protein DnaJ</fullName>
    </submittedName>
</protein>
<feature type="region of interest" description="Disordered" evidence="3">
    <location>
        <begin position="13"/>
        <end position="39"/>
    </location>
</feature>
<accession>A0ABZ3IYP3</accession>
<dbReference type="SMART" id="SM00271">
    <property type="entry name" value="DnaJ"/>
    <property type="match status" value="1"/>
</dbReference>
<dbReference type="PANTHER" id="PTHR43096:SF52">
    <property type="entry name" value="DNAJ HOMOLOG 1, MITOCHONDRIAL-RELATED"/>
    <property type="match status" value="1"/>
</dbReference>
<feature type="domain" description="J" evidence="4">
    <location>
        <begin position="46"/>
        <end position="105"/>
    </location>
</feature>
<dbReference type="PROSITE" id="PS50076">
    <property type="entry name" value="DNAJ_2"/>
    <property type="match status" value="1"/>
</dbReference>
<gene>
    <name evidence="5" type="primary">dnaJ_1</name>
    <name evidence="5" type="ORF">SPACI_008720</name>
</gene>
<evidence type="ECO:0000313" key="5">
    <source>
        <dbReference type="EMBL" id="XFO70872.1"/>
    </source>
</evidence>
<evidence type="ECO:0000256" key="1">
    <source>
        <dbReference type="ARBA" id="ARBA00022705"/>
    </source>
</evidence>
<dbReference type="Gene3D" id="1.25.40.10">
    <property type="entry name" value="Tetratricopeptide repeat domain"/>
    <property type="match status" value="1"/>
</dbReference>
<keyword evidence="6" id="KW-1185">Reference proteome</keyword>